<keyword evidence="4" id="KW-1185">Reference proteome</keyword>
<comment type="caution">
    <text evidence="3">The sequence shown here is derived from an EMBL/GenBank/DDBJ whole genome shotgun (WGS) entry which is preliminary data.</text>
</comment>
<feature type="compositionally biased region" description="Polar residues" evidence="1">
    <location>
        <begin position="272"/>
        <end position="294"/>
    </location>
</feature>
<dbReference type="Proteomes" id="UP001551189">
    <property type="component" value="Unassembled WGS sequence"/>
</dbReference>
<accession>A0ABV3AQL4</accession>
<feature type="transmembrane region" description="Helical" evidence="2">
    <location>
        <begin position="103"/>
        <end position="123"/>
    </location>
</feature>
<keyword evidence="2" id="KW-0812">Transmembrane</keyword>
<feature type="compositionally biased region" description="Polar residues" evidence="1">
    <location>
        <begin position="214"/>
        <end position="231"/>
    </location>
</feature>
<dbReference type="EMBL" id="JBEYXT010000001">
    <property type="protein sequence ID" value="MEU6799472.1"/>
    <property type="molecule type" value="Genomic_DNA"/>
</dbReference>
<feature type="compositionally biased region" description="Basic residues" evidence="1">
    <location>
        <begin position="198"/>
        <end position="213"/>
    </location>
</feature>
<feature type="transmembrane region" description="Helical" evidence="2">
    <location>
        <begin position="71"/>
        <end position="91"/>
    </location>
</feature>
<evidence type="ECO:0008006" key="5">
    <source>
        <dbReference type="Google" id="ProtNLM"/>
    </source>
</evidence>
<protein>
    <recommendedName>
        <fullName evidence="5">DUF2637 domain-containing protein</fullName>
    </recommendedName>
</protein>
<gene>
    <name evidence="3" type="ORF">ABZ931_00400</name>
</gene>
<dbReference type="RefSeq" id="WP_359689532.1">
    <property type="nucleotide sequence ID" value="NZ_JBEYXT010000001.1"/>
</dbReference>
<feature type="region of interest" description="Disordered" evidence="1">
    <location>
        <begin position="184"/>
        <end position="295"/>
    </location>
</feature>
<proteinExistence type="predicted"/>
<evidence type="ECO:0000313" key="3">
    <source>
        <dbReference type="EMBL" id="MEU6799472.1"/>
    </source>
</evidence>
<feature type="region of interest" description="Disordered" evidence="1">
    <location>
        <begin position="1"/>
        <end position="32"/>
    </location>
</feature>
<feature type="compositionally biased region" description="Basic and acidic residues" evidence="1">
    <location>
        <begin position="1"/>
        <end position="25"/>
    </location>
</feature>
<reference evidence="3 4" key="1">
    <citation type="submission" date="2024-06" db="EMBL/GenBank/DDBJ databases">
        <title>The Natural Products Discovery Center: Release of the First 8490 Sequenced Strains for Exploring Actinobacteria Biosynthetic Diversity.</title>
        <authorList>
            <person name="Kalkreuter E."/>
            <person name="Kautsar S.A."/>
            <person name="Yang D."/>
            <person name="Bader C.D."/>
            <person name="Teijaro C.N."/>
            <person name="Fluegel L."/>
            <person name="Davis C.M."/>
            <person name="Simpson J.R."/>
            <person name="Lauterbach L."/>
            <person name="Steele A.D."/>
            <person name="Gui C."/>
            <person name="Meng S."/>
            <person name="Li G."/>
            <person name="Viehrig K."/>
            <person name="Ye F."/>
            <person name="Su P."/>
            <person name="Kiefer A.F."/>
            <person name="Nichols A."/>
            <person name="Cepeda A.J."/>
            <person name="Yan W."/>
            <person name="Fan B."/>
            <person name="Jiang Y."/>
            <person name="Adhikari A."/>
            <person name="Zheng C.-J."/>
            <person name="Schuster L."/>
            <person name="Cowan T.M."/>
            <person name="Smanski M.J."/>
            <person name="Chevrette M.G."/>
            <person name="De Carvalho L.P.S."/>
            <person name="Shen B."/>
        </authorList>
    </citation>
    <scope>NUCLEOTIDE SEQUENCE [LARGE SCALE GENOMIC DNA]</scope>
    <source>
        <strain evidence="3 4">NPDC046851</strain>
    </source>
</reference>
<evidence type="ECO:0000256" key="1">
    <source>
        <dbReference type="SAM" id="MobiDB-lite"/>
    </source>
</evidence>
<sequence>MEENPERENPERENPERENPERQEPACEESACEESACEESEPMSVLIIRRAPGAEGGSGLRRVRRWCRVEHVLVVSGLALLPWLVVLAHGLPTAAVASNWRTVWIGLDAAEAVALVTTGLLAVRGHRLHTFTATAAATLLGVDAWFDTMTAAPGADQVSAAAMALGAELPLAVVCAVLAARGHACPTDARPTDPGGPWRKRRRRTPRTTRRTSHQAANSAPTGTVTRSSQAVGPDGREAASALVAPTLRDQDVAVSRESATATGTPPRPQEPRSTSSSKLSAVVTPTATSSQKPVVTTRAVVRRIVGGATAAASRVFMSPSPYLVGPAPQGAPDDR</sequence>
<keyword evidence="2" id="KW-0472">Membrane</keyword>
<name>A0ABV3AQL4_9ACTN</name>
<keyword evidence="2" id="KW-1133">Transmembrane helix</keyword>
<evidence type="ECO:0000313" key="4">
    <source>
        <dbReference type="Proteomes" id="UP001551189"/>
    </source>
</evidence>
<organism evidence="3 4">
    <name type="scientific">Streptomyces neyagawaensis</name>
    <dbReference type="NCBI Taxonomy" id="42238"/>
    <lineage>
        <taxon>Bacteria</taxon>
        <taxon>Bacillati</taxon>
        <taxon>Actinomycetota</taxon>
        <taxon>Actinomycetes</taxon>
        <taxon>Kitasatosporales</taxon>
        <taxon>Streptomycetaceae</taxon>
        <taxon>Streptomyces</taxon>
    </lineage>
</organism>
<evidence type="ECO:0000256" key="2">
    <source>
        <dbReference type="SAM" id="Phobius"/>
    </source>
</evidence>